<feature type="compositionally biased region" description="Basic and acidic residues" evidence="10">
    <location>
        <begin position="385"/>
        <end position="412"/>
    </location>
</feature>
<dbReference type="InterPro" id="IPR015886">
    <property type="entry name" value="H2TH_FPG"/>
</dbReference>
<keyword evidence="4" id="KW-0378">Hydrolase</keyword>
<evidence type="ECO:0000256" key="10">
    <source>
        <dbReference type="SAM" id="MobiDB-lite"/>
    </source>
</evidence>
<dbReference type="GO" id="GO:0016829">
    <property type="term" value="F:lyase activity"/>
    <property type="evidence" value="ECO:0007669"/>
    <property type="project" value="UniProtKB-KW"/>
</dbReference>
<evidence type="ECO:0000256" key="5">
    <source>
        <dbReference type="ARBA" id="ARBA00023125"/>
    </source>
</evidence>
<evidence type="ECO:0000256" key="9">
    <source>
        <dbReference type="ARBA" id="ARBA00023295"/>
    </source>
</evidence>
<dbReference type="PANTHER" id="PTHR22993:SF9">
    <property type="entry name" value="FORMAMIDOPYRIMIDINE-DNA GLYCOSYLASE"/>
    <property type="match status" value="1"/>
</dbReference>
<dbReference type="SMART" id="SM00898">
    <property type="entry name" value="Fapy_DNA_glyco"/>
    <property type="match status" value="1"/>
</dbReference>
<dbReference type="PROSITE" id="PS51068">
    <property type="entry name" value="FPG_CAT"/>
    <property type="match status" value="1"/>
</dbReference>
<keyword evidence="3" id="KW-0227">DNA damage</keyword>
<dbReference type="GO" id="GO:0005634">
    <property type="term" value="C:nucleus"/>
    <property type="evidence" value="ECO:0007669"/>
    <property type="project" value="TreeGrafter"/>
</dbReference>
<evidence type="ECO:0000256" key="8">
    <source>
        <dbReference type="ARBA" id="ARBA00023268"/>
    </source>
</evidence>
<comment type="catalytic activity">
    <reaction evidence="1">
        <text>Hydrolysis of DNA containing ring-opened 7-methylguanine residues, releasing 2,6-diamino-4-hydroxy-5-(N-methyl)formamidopyrimidine.</text>
        <dbReference type="EC" id="3.2.2.23"/>
    </reaction>
</comment>
<name>A0A6B2L371_9EUKA</name>
<dbReference type="GO" id="GO:0003906">
    <property type="term" value="F:DNA-(apurinic or apyrimidinic site) endonuclease activity"/>
    <property type="evidence" value="ECO:0007669"/>
    <property type="project" value="InterPro"/>
</dbReference>
<dbReference type="PANTHER" id="PTHR22993">
    <property type="entry name" value="FORMAMIDOPYRIMIDINE-DNA GLYCOSYLASE"/>
    <property type="match status" value="1"/>
</dbReference>
<evidence type="ECO:0000256" key="1">
    <source>
        <dbReference type="ARBA" id="ARBA00001668"/>
    </source>
</evidence>
<dbReference type="InterPro" id="IPR012319">
    <property type="entry name" value="FPG_cat"/>
</dbReference>
<dbReference type="Pfam" id="PF01149">
    <property type="entry name" value="Fapy_DNA_glyco"/>
    <property type="match status" value="1"/>
</dbReference>
<evidence type="ECO:0000256" key="3">
    <source>
        <dbReference type="ARBA" id="ARBA00022763"/>
    </source>
</evidence>
<comment type="similarity">
    <text evidence="2">Belongs to the FPG family.</text>
</comment>
<dbReference type="GO" id="GO:0008270">
    <property type="term" value="F:zinc ion binding"/>
    <property type="evidence" value="ECO:0007669"/>
    <property type="project" value="InterPro"/>
</dbReference>
<dbReference type="InterPro" id="IPR035937">
    <property type="entry name" value="FPG_N"/>
</dbReference>
<dbReference type="Pfam" id="PF06831">
    <property type="entry name" value="H2TH"/>
    <property type="match status" value="1"/>
</dbReference>
<dbReference type="InterPro" id="IPR010979">
    <property type="entry name" value="Ribosomal_uS13-like_H2TH"/>
</dbReference>
<feature type="compositionally biased region" description="Basic and acidic residues" evidence="10">
    <location>
        <begin position="328"/>
        <end position="340"/>
    </location>
</feature>
<evidence type="ECO:0000259" key="11">
    <source>
        <dbReference type="PROSITE" id="PS51068"/>
    </source>
</evidence>
<feature type="domain" description="Formamidopyrimidine-DNA glycosylase catalytic" evidence="11">
    <location>
        <begin position="2"/>
        <end position="145"/>
    </location>
</feature>
<dbReference type="SUPFAM" id="SSF81624">
    <property type="entry name" value="N-terminal domain of MutM-like DNA repair proteins"/>
    <property type="match status" value="1"/>
</dbReference>
<feature type="region of interest" description="Disordered" evidence="10">
    <location>
        <begin position="315"/>
        <end position="474"/>
    </location>
</feature>
<organism evidence="12">
    <name type="scientific">Arcella intermedia</name>
    <dbReference type="NCBI Taxonomy" id="1963864"/>
    <lineage>
        <taxon>Eukaryota</taxon>
        <taxon>Amoebozoa</taxon>
        <taxon>Tubulinea</taxon>
        <taxon>Elardia</taxon>
        <taxon>Arcellinida</taxon>
        <taxon>Sphaerothecina</taxon>
        <taxon>Arcellidae</taxon>
        <taxon>Arcella</taxon>
    </lineage>
</organism>
<dbReference type="SMART" id="SM01232">
    <property type="entry name" value="H2TH"/>
    <property type="match status" value="1"/>
</dbReference>
<dbReference type="GO" id="GO:0008534">
    <property type="term" value="F:oxidized purine nucleobase lesion DNA N-glycosylase activity"/>
    <property type="evidence" value="ECO:0007669"/>
    <property type="project" value="UniProtKB-EC"/>
</dbReference>
<dbReference type="Gene3D" id="1.10.8.50">
    <property type="match status" value="1"/>
</dbReference>
<sequence>MPELPYVERTRLKVKERCLNKLIVDVTVVEDKIVYHQITASSFAQKMKGRKIVDAFRRGKYFWFEMDNGPSPLFHLGMTGSLKYLEDYKNKNVEKSSEMEESEDEEEKEKEETPKSLDWPPPYWKFIFKFDDGNEVAFINKRRLGRIYLMEDPLSRPPISKLGFDPLVNMPTFDTFYSMVSKRSTQIKALLLNQSFSAGVGNWIADEILYQSQVHPQRYTSTLSKEEVNRIWKNTKGVIDIAVKANNNHSQFPPDWLFHYRWSKRESNKETPKTSKGEKISFVTSGGRTSAIVATIQILDEESIRKLKEIEKRKKLKNKNKKKKVSKVKKEDTSSSEEIKKRKKRKKADVSSEESEEEEKRKKKKKKKEDSSESEEENKRKKKKKTDDSSGSEEKRKKKKKESETKSKELKKTPRPKKSKPKEDTESSTSEEIKKKQKKDHQQPTTNKKRSKSKQISKPKKRQSDLSSEDSNDH</sequence>
<feature type="region of interest" description="Disordered" evidence="10">
    <location>
        <begin position="95"/>
        <end position="116"/>
    </location>
</feature>
<reference evidence="12" key="1">
    <citation type="journal article" date="2020" name="J. Eukaryot. Microbiol.">
        <title>De novo Sequencing, Assembly and Annotation of the Transcriptome for the Free-Living Testate Amoeba Arcella intermedia.</title>
        <authorList>
            <person name="Ribeiro G.M."/>
            <person name="Porfirio-Sousa A.L."/>
            <person name="Maurer-Alcala X.X."/>
            <person name="Katz L.A."/>
            <person name="Lahr D.J.G."/>
        </authorList>
    </citation>
    <scope>NUCLEOTIDE SEQUENCE</scope>
</reference>
<dbReference type="Gene3D" id="3.20.190.10">
    <property type="entry name" value="MutM-like, N-terminal"/>
    <property type="match status" value="1"/>
</dbReference>
<feature type="compositionally biased region" description="Basic residues" evidence="10">
    <location>
        <begin position="315"/>
        <end position="327"/>
    </location>
</feature>
<feature type="compositionally biased region" description="Basic residues" evidence="10">
    <location>
        <begin position="447"/>
        <end position="461"/>
    </location>
</feature>
<dbReference type="FunFam" id="1.10.8.50:FF:000009">
    <property type="entry name" value="Formamidopyrimidine-DNA glycosylase"/>
    <property type="match status" value="1"/>
</dbReference>
<evidence type="ECO:0000256" key="4">
    <source>
        <dbReference type="ARBA" id="ARBA00022801"/>
    </source>
</evidence>
<dbReference type="SUPFAM" id="SSF46946">
    <property type="entry name" value="S13-like H2TH domain"/>
    <property type="match status" value="1"/>
</dbReference>
<keyword evidence="5" id="KW-0238">DNA-binding</keyword>
<evidence type="ECO:0000256" key="6">
    <source>
        <dbReference type="ARBA" id="ARBA00023204"/>
    </source>
</evidence>
<dbReference type="GO" id="GO:0006284">
    <property type="term" value="P:base-excision repair"/>
    <property type="evidence" value="ECO:0007669"/>
    <property type="project" value="InterPro"/>
</dbReference>
<evidence type="ECO:0000256" key="7">
    <source>
        <dbReference type="ARBA" id="ARBA00023239"/>
    </source>
</evidence>
<keyword evidence="8" id="KW-0511">Multifunctional enzyme</keyword>
<dbReference type="EMBL" id="GIBP01002420">
    <property type="protein sequence ID" value="NDV31389.1"/>
    <property type="molecule type" value="Transcribed_RNA"/>
</dbReference>
<dbReference type="GO" id="GO:0003684">
    <property type="term" value="F:damaged DNA binding"/>
    <property type="evidence" value="ECO:0007669"/>
    <property type="project" value="InterPro"/>
</dbReference>
<evidence type="ECO:0000256" key="2">
    <source>
        <dbReference type="ARBA" id="ARBA00009409"/>
    </source>
</evidence>
<accession>A0A6B2L371</accession>
<keyword evidence="9" id="KW-0326">Glycosidase</keyword>
<protein>
    <recommendedName>
        <fullName evidence="11">Formamidopyrimidine-DNA glycosylase catalytic domain-containing protein</fullName>
    </recommendedName>
</protein>
<proteinExistence type="inferred from homology"/>
<keyword evidence="7" id="KW-0456">Lyase</keyword>
<dbReference type="AlphaFoldDB" id="A0A6B2L371"/>
<keyword evidence="6" id="KW-0234">DNA repair</keyword>
<evidence type="ECO:0000313" key="12">
    <source>
        <dbReference type="EMBL" id="NDV31389.1"/>
    </source>
</evidence>
<feature type="compositionally biased region" description="Acidic residues" evidence="10">
    <location>
        <begin position="99"/>
        <end position="109"/>
    </location>
</feature>